<evidence type="ECO:0000313" key="5">
    <source>
        <dbReference type="Proteomes" id="UP001218170"/>
    </source>
</evidence>
<keyword evidence="5" id="KW-1185">Reference proteome</keyword>
<reference evidence="4 5" key="1">
    <citation type="submission" date="2023-02" db="EMBL/GenBank/DDBJ databases">
        <title>Study of novel species of the Microbacterium genus.</title>
        <authorList>
            <person name="Arroyo-Herrera I."/>
            <person name="Roman-Ponce B."/>
            <person name="Vasquez-Murrieta M.S."/>
        </authorList>
    </citation>
    <scope>NUCLEOTIDE SEQUENCE [LARGE SCALE GENOMIC DNA]</scope>
    <source>
        <strain evidence="4 5">NE1TT3</strain>
    </source>
</reference>
<accession>A0ABT5SL62</accession>
<dbReference type="EMBL" id="JAQZCI010000006">
    <property type="protein sequence ID" value="MDD7963581.1"/>
    <property type="molecule type" value="Genomic_DNA"/>
</dbReference>
<evidence type="ECO:0000256" key="1">
    <source>
        <dbReference type="ARBA" id="ARBA00002292"/>
    </source>
</evidence>
<dbReference type="CDD" id="cd02976">
    <property type="entry name" value="NrdH"/>
    <property type="match status" value="1"/>
</dbReference>
<dbReference type="PROSITE" id="PS51354">
    <property type="entry name" value="GLUTAREDOXIN_2"/>
    <property type="match status" value="1"/>
</dbReference>
<sequence length="87" mass="9455">MGATTTGRVTVFSREGCVQCNATYRALDDHGVDYRIVDVDELRESAAEELRALGFTRLPVVKVPGTSAWSGFRPDLIAEIDPEAVNA</sequence>
<dbReference type="InterPro" id="IPR002109">
    <property type="entry name" value="Glutaredoxin"/>
</dbReference>
<dbReference type="InterPro" id="IPR036249">
    <property type="entry name" value="Thioredoxin-like_sf"/>
</dbReference>
<protein>
    <recommendedName>
        <fullName evidence="2">Glutaredoxin-like protein NrdH</fullName>
    </recommendedName>
</protein>
<organism evidence="4 5">
    <name type="scientific">Microbacterium thalli</name>
    <dbReference type="NCBI Taxonomy" id="3027921"/>
    <lineage>
        <taxon>Bacteria</taxon>
        <taxon>Bacillati</taxon>
        <taxon>Actinomycetota</taxon>
        <taxon>Actinomycetes</taxon>
        <taxon>Micrococcales</taxon>
        <taxon>Microbacteriaceae</taxon>
        <taxon>Microbacterium</taxon>
    </lineage>
</organism>
<comment type="caution">
    <text evidence="4">The sequence shown here is derived from an EMBL/GenBank/DDBJ whole genome shotgun (WGS) entry which is preliminary data.</text>
</comment>
<comment type="function">
    <text evidence="1">Electron transport system for the ribonucleotide reductase system NrdEF.</text>
</comment>
<evidence type="ECO:0000259" key="3">
    <source>
        <dbReference type="Pfam" id="PF00462"/>
    </source>
</evidence>
<dbReference type="Proteomes" id="UP001218170">
    <property type="component" value="Unassembled WGS sequence"/>
</dbReference>
<dbReference type="Pfam" id="PF00462">
    <property type="entry name" value="Glutaredoxin"/>
    <property type="match status" value="1"/>
</dbReference>
<dbReference type="RefSeq" id="WP_114587671.1">
    <property type="nucleotide sequence ID" value="NZ_JAQZCG020000020.1"/>
</dbReference>
<dbReference type="Gene3D" id="3.40.30.10">
    <property type="entry name" value="Glutaredoxin"/>
    <property type="match status" value="1"/>
</dbReference>
<evidence type="ECO:0000313" key="4">
    <source>
        <dbReference type="EMBL" id="MDD7963581.1"/>
    </source>
</evidence>
<evidence type="ECO:0000256" key="2">
    <source>
        <dbReference type="ARBA" id="ARBA00017945"/>
    </source>
</evidence>
<dbReference type="NCBIfam" id="TIGR02194">
    <property type="entry name" value="GlrX_NrdH"/>
    <property type="match status" value="1"/>
</dbReference>
<proteinExistence type="predicted"/>
<gene>
    <name evidence="4" type="primary">nrdH</name>
    <name evidence="4" type="ORF">PUW80_14595</name>
</gene>
<feature type="domain" description="Glutaredoxin" evidence="3">
    <location>
        <begin position="9"/>
        <end position="65"/>
    </location>
</feature>
<dbReference type="SUPFAM" id="SSF52833">
    <property type="entry name" value="Thioredoxin-like"/>
    <property type="match status" value="1"/>
</dbReference>
<name>A0ABT5SL62_9MICO</name>
<dbReference type="InterPro" id="IPR011909">
    <property type="entry name" value="GlrX_NrdH"/>
</dbReference>